<evidence type="ECO:0000313" key="2">
    <source>
        <dbReference type="EMBL" id="KAK7038978.1"/>
    </source>
</evidence>
<accession>A0AAW0CKX0</accession>
<reference evidence="2 3" key="1">
    <citation type="submission" date="2024-01" db="EMBL/GenBank/DDBJ databases">
        <title>A draft genome for a cacao thread blight-causing isolate of Paramarasmius palmivorus.</title>
        <authorList>
            <person name="Baruah I.K."/>
            <person name="Bukari Y."/>
            <person name="Amoako-Attah I."/>
            <person name="Meinhardt L.W."/>
            <person name="Bailey B.A."/>
            <person name="Cohen S.P."/>
        </authorList>
    </citation>
    <scope>NUCLEOTIDE SEQUENCE [LARGE SCALE GENOMIC DNA]</scope>
    <source>
        <strain evidence="2 3">GH-12</strain>
    </source>
</reference>
<feature type="region of interest" description="Disordered" evidence="1">
    <location>
        <begin position="1"/>
        <end position="26"/>
    </location>
</feature>
<sequence length="222" mass="26474">MAVKKASSSLAKELNPPNELEDDPKEVARQEKALEMIREWNKTLRMSIIKQSGPWELDDLPIHYRPPIPSLRQHHTPPVFIFGVPFTEDEIVDFTKHLQKYEEVLREEPLYQNSIAREFIRQHVEQAWDMPKFRRSVNWRVYYSKEEDTEAPFFLCVARSYDHQGFRDLREIAKKVIATFPNKRPMWYLDAIHNDLEREDWRIKGIPGICEFIAIATIRFLH</sequence>
<organism evidence="2 3">
    <name type="scientific">Paramarasmius palmivorus</name>
    <dbReference type="NCBI Taxonomy" id="297713"/>
    <lineage>
        <taxon>Eukaryota</taxon>
        <taxon>Fungi</taxon>
        <taxon>Dikarya</taxon>
        <taxon>Basidiomycota</taxon>
        <taxon>Agaricomycotina</taxon>
        <taxon>Agaricomycetes</taxon>
        <taxon>Agaricomycetidae</taxon>
        <taxon>Agaricales</taxon>
        <taxon>Marasmiineae</taxon>
        <taxon>Marasmiaceae</taxon>
        <taxon>Paramarasmius</taxon>
    </lineage>
</organism>
<name>A0AAW0CKX0_9AGAR</name>
<dbReference type="Proteomes" id="UP001383192">
    <property type="component" value="Unassembled WGS sequence"/>
</dbReference>
<dbReference type="AlphaFoldDB" id="A0AAW0CKX0"/>
<feature type="compositionally biased region" description="Polar residues" evidence="1">
    <location>
        <begin position="1"/>
        <end position="10"/>
    </location>
</feature>
<comment type="caution">
    <text evidence="2">The sequence shown here is derived from an EMBL/GenBank/DDBJ whole genome shotgun (WGS) entry which is preliminary data.</text>
</comment>
<evidence type="ECO:0000256" key="1">
    <source>
        <dbReference type="SAM" id="MobiDB-lite"/>
    </source>
</evidence>
<evidence type="ECO:0000313" key="3">
    <source>
        <dbReference type="Proteomes" id="UP001383192"/>
    </source>
</evidence>
<gene>
    <name evidence="2" type="ORF">VNI00_010370</name>
</gene>
<dbReference type="EMBL" id="JAYKXP010000041">
    <property type="protein sequence ID" value="KAK7038978.1"/>
    <property type="molecule type" value="Genomic_DNA"/>
</dbReference>
<protein>
    <submittedName>
        <fullName evidence="2">Uncharacterized protein</fullName>
    </submittedName>
</protein>
<proteinExistence type="predicted"/>
<keyword evidence="3" id="KW-1185">Reference proteome</keyword>